<accession>A0A0M3QW34</accession>
<dbReference type="STRING" id="30019.A0A0M3QW34"/>
<dbReference type="OrthoDB" id="67965at2759"/>
<organism evidence="2 3">
    <name type="scientific">Drosophila busckii</name>
    <name type="common">Fruit fly</name>
    <dbReference type="NCBI Taxonomy" id="30019"/>
    <lineage>
        <taxon>Eukaryota</taxon>
        <taxon>Metazoa</taxon>
        <taxon>Ecdysozoa</taxon>
        <taxon>Arthropoda</taxon>
        <taxon>Hexapoda</taxon>
        <taxon>Insecta</taxon>
        <taxon>Pterygota</taxon>
        <taxon>Neoptera</taxon>
        <taxon>Endopterygota</taxon>
        <taxon>Diptera</taxon>
        <taxon>Brachycera</taxon>
        <taxon>Muscomorpha</taxon>
        <taxon>Ephydroidea</taxon>
        <taxon>Drosophilidae</taxon>
        <taxon>Drosophila</taxon>
    </lineage>
</organism>
<gene>
    <name evidence="2" type="ORF">Dbus_chr3Lg619</name>
</gene>
<feature type="transmembrane region" description="Helical" evidence="1">
    <location>
        <begin position="71"/>
        <end position="90"/>
    </location>
</feature>
<feature type="transmembrane region" description="Helical" evidence="1">
    <location>
        <begin position="39"/>
        <end position="59"/>
    </location>
</feature>
<evidence type="ECO:0000313" key="2">
    <source>
        <dbReference type="EMBL" id="ALC43453.1"/>
    </source>
</evidence>
<feature type="transmembrane region" description="Helical" evidence="1">
    <location>
        <begin position="12"/>
        <end position="32"/>
    </location>
</feature>
<keyword evidence="3" id="KW-1185">Reference proteome</keyword>
<keyword evidence="1" id="KW-1133">Transmembrane helix</keyword>
<feature type="transmembrane region" description="Helical" evidence="1">
    <location>
        <begin position="197"/>
        <end position="215"/>
    </location>
</feature>
<dbReference type="PANTHER" id="PTHR32251">
    <property type="entry name" value="3-OXO-5-ALPHA-STEROID 4-DEHYDROGENASE"/>
    <property type="match status" value="1"/>
</dbReference>
<dbReference type="InterPro" id="IPR010721">
    <property type="entry name" value="UstE-like"/>
</dbReference>
<dbReference type="Pfam" id="PF06966">
    <property type="entry name" value="DUF1295"/>
    <property type="match status" value="1"/>
</dbReference>
<dbReference type="GO" id="GO:0016020">
    <property type="term" value="C:membrane"/>
    <property type="evidence" value="ECO:0007669"/>
    <property type="project" value="TreeGrafter"/>
</dbReference>
<name>A0A0M3QW34_DROBS</name>
<evidence type="ECO:0000256" key="1">
    <source>
        <dbReference type="SAM" id="Phobius"/>
    </source>
</evidence>
<sequence length="315" mass="35872">MAINILGLDHFVISAIVIVGLQLLFFLCNALLHMDKLSDFAGGVNFIVVALLTFFLGQADRASKAYDSRQLMVTIFVCLWGARLSIYLLVRIVKLGRDKQFEDRRRNTIRYAVFWTFQAAWVYIVSLPVIIINSRHPPLPTLKGMTTLDSTGTGMFIVGLLAETYADLQKFSFRQDPANQGKFCNDGLWSMSRHPNYFGEVIIWWGIFVISLNVISGIEWIAIASPIFTTLIILFLSGIPIRERYADEQYKNQVEYRKYKATTSPLIPVPPNIYEEVPGALKFILCCEFPMYDTLRLHKDTSPYSLSIARSHSHI</sequence>
<proteinExistence type="predicted"/>
<dbReference type="Gene3D" id="1.20.120.1630">
    <property type="match status" value="1"/>
</dbReference>
<dbReference type="AlphaFoldDB" id="A0A0M3QW34"/>
<protein>
    <submittedName>
        <fullName evidence="2">CG6282</fullName>
    </submittedName>
</protein>
<feature type="transmembrane region" description="Helical" evidence="1">
    <location>
        <begin position="111"/>
        <end position="131"/>
    </location>
</feature>
<dbReference type="PROSITE" id="PS50244">
    <property type="entry name" value="S5A_REDUCTASE"/>
    <property type="match status" value="1"/>
</dbReference>
<dbReference type="EMBL" id="CP012525">
    <property type="protein sequence ID" value="ALC43453.1"/>
    <property type="molecule type" value="Genomic_DNA"/>
</dbReference>
<dbReference type="Proteomes" id="UP000494163">
    <property type="component" value="Chromosome 3L"/>
</dbReference>
<keyword evidence="1" id="KW-0812">Transmembrane</keyword>
<keyword evidence="1" id="KW-0472">Membrane</keyword>
<dbReference type="OMA" id="INSRHTQ"/>
<reference evidence="2 3" key="1">
    <citation type="submission" date="2015-08" db="EMBL/GenBank/DDBJ databases">
        <title>Ancestral chromatin configuration constrains chromatin evolution on differentiating sex chromosomes in Drosophila.</title>
        <authorList>
            <person name="Zhou Q."/>
            <person name="Bachtrog D."/>
        </authorList>
    </citation>
    <scope>NUCLEOTIDE SEQUENCE [LARGE SCALE GENOMIC DNA]</scope>
    <source>
        <tissue evidence="2">Whole larvae</tissue>
    </source>
</reference>
<dbReference type="PANTHER" id="PTHR32251:SF15">
    <property type="entry name" value="3-OXO-5-ALPHA-STEROID 4-DEHYDROGENASE (DUF1295)"/>
    <property type="match status" value="1"/>
</dbReference>
<evidence type="ECO:0000313" key="3">
    <source>
        <dbReference type="Proteomes" id="UP000494163"/>
    </source>
</evidence>